<keyword evidence="3" id="KW-1185">Reference proteome</keyword>
<protein>
    <submittedName>
        <fullName evidence="2">Uncharacterized protein</fullName>
    </submittedName>
</protein>
<organism evidence="2 3">
    <name type="scientific">Stylosanthes scabra</name>
    <dbReference type="NCBI Taxonomy" id="79078"/>
    <lineage>
        <taxon>Eukaryota</taxon>
        <taxon>Viridiplantae</taxon>
        <taxon>Streptophyta</taxon>
        <taxon>Embryophyta</taxon>
        <taxon>Tracheophyta</taxon>
        <taxon>Spermatophyta</taxon>
        <taxon>Magnoliopsida</taxon>
        <taxon>eudicotyledons</taxon>
        <taxon>Gunneridae</taxon>
        <taxon>Pentapetalae</taxon>
        <taxon>rosids</taxon>
        <taxon>fabids</taxon>
        <taxon>Fabales</taxon>
        <taxon>Fabaceae</taxon>
        <taxon>Papilionoideae</taxon>
        <taxon>50 kb inversion clade</taxon>
        <taxon>dalbergioids sensu lato</taxon>
        <taxon>Dalbergieae</taxon>
        <taxon>Pterocarpus clade</taxon>
        <taxon>Stylosanthes</taxon>
    </lineage>
</organism>
<evidence type="ECO:0000313" key="3">
    <source>
        <dbReference type="Proteomes" id="UP001341840"/>
    </source>
</evidence>
<feature type="region of interest" description="Disordered" evidence="1">
    <location>
        <begin position="30"/>
        <end position="51"/>
    </location>
</feature>
<evidence type="ECO:0000313" key="2">
    <source>
        <dbReference type="EMBL" id="MED6222106.1"/>
    </source>
</evidence>
<gene>
    <name evidence="2" type="ORF">PIB30_061255</name>
</gene>
<dbReference type="Proteomes" id="UP001341840">
    <property type="component" value="Unassembled WGS sequence"/>
</dbReference>
<feature type="compositionally biased region" description="Low complexity" evidence="1">
    <location>
        <begin position="32"/>
        <end position="51"/>
    </location>
</feature>
<accession>A0ABU6ZJH3</accession>
<proteinExistence type="predicted"/>
<name>A0ABU6ZJH3_9FABA</name>
<dbReference type="EMBL" id="JASCZI010272413">
    <property type="protein sequence ID" value="MED6222106.1"/>
    <property type="molecule type" value="Genomic_DNA"/>
</dbReference>
<comment type="caution">
    <text evidence="2">The sequence shown here is derived from an EMBL/GenBank/DDBJ whole genome shotgun (WGS) entry which is preliminary data.</text>
</comment>
<evidence type="ECO:0000256" key="1">
    <source>
        <dbReference type="SAM" id="MobiDB-lite"/>
    </source>
</evidence>
<sequence>MLFKLEASTTEFKDKMDRWNKHKMKNTKSSMSFSTLHSASPSTSSSDSSSDQSIGFFHQNVTFGGLIGVSGNVSKRTRITKMKKTMKASNLYLLLLHVKLRLRLRWKSYHAKNNKATIPVSLGQYLALERSKHKQMSLVCGYRHDDDEENSYRKRSSKVPRQAKNYRFGSIAKLFSCFSSNVQGN</sequence>
<reference evidence="2 3" key="1">
    <citation type="journal article" date="2023" name="Plants (Basel)">
        <title>Bridging the Gap: Combining Genomics and Transcriptomics Approaches to Understand Stylosanthes scabra, an Orphan Legume from the Brazilian Caatinga.</title>
        <authorList>
            <person name="Ferreira-Neto J.R.C."/>
            <person name="da Silva M.D."/>
            <person name="Binneck E."/>
            <person name="de Melo N.F."/>
            <person name="da Silva R.H."/>
            <person name="de Melo A.L.T.M."/>
            <person name="Pandolfi V."/>
            <person name="Bustamante F.O."/>
            <person name="Brasileiro-Vidal A.C."/>
            <person name="Benko-Iseppon A.M."/>
        </authorList>
    </citation>
    <scope>NUCLEOTIDE SEQUENCE [LARGE SCALE GENOMIC DNA]</scope>
    <source>
        <tissue evidence="2">Leaves</tissue>
    </source>
</reference>